<protein>
    <submittedName>
        <fullName evidence="1">Uncharacterized protein</fullName>
    </submittedName>
</protein>
<dbReference type="EMBL" id="DQSV01000005">
    <property type="protein sequence ID" value="HIP16719.1"/>
    <property type="molecule type" value="Genomic_DNA"/>
</dbReference>
<evidence type="ECO:0000313" key="2">
    <source>
        <dbReference type="Proteomes" id="UP000605144"/>
    </source>
</evidence>
<dbReference type="AlphaFoldDB" id="A0A833DPT0"/>
<name>A0A833DPT0_9EURY</name>
<accession>A0A833DPT0</accession>
<reference evidence="1" key="1">
    <citation type="journal article" date="2020" name="ISME J.">
        <title>Gammaproteobacteria mediating utilization of methyl-, sulfur- and petroleum organic compounds in deep ocean hydrothermal plumes.</title>
        <authorList>
            <person name="Zhou Z."/>
            <person name="Liu Y."/>
            <person name="Pan J."/>
            <person name="Cron B.R."/>
            <person name="Toner B.M."/>
            <person name="Anantharaman K."/>
            <person name="Breier J.A."/>
            <person name="Dick G.J."/>
            <person name="Li M."/>
        </authorList>
    </citation>
    <scope>NUCLEOTIDE SEQUENCE</scope>
    <source>
        <strain evidence="1">SZUA-1385</strain>
    </source>
</reference>
<dbReference type="Proteomes" id="UP000605144">
    <property type="component" value="Unassembled WGS sequence"/>
</dbReference>
<sequence>MEPWILKKESKCFNCGQTATQVIEIYPNQAFVKCSNCGATRYYIIKNTYIDDENIIESEKNKKMLYENWLLEKDAECYNCKKYYTQDILITIAGMYVRCRNCGFMRSYRFSMMDTGGIN</sequence>
<evidence type="ECO:0000313" key="1">
    <source>
        <dbReference type="EMBL" id="HIP16719.1"/>
    </source>
</evidence>
<gene>
    <name evidence="1" type="ORF">EYG76_00220</name>
</gene>
<comment type="caution">
    <text evidence="1">The sequence shown here is derived from an EMBL/GenBank/DDBJ whole genome shotgun (WGS) entry which is preliminary data.</text>
</comment>
<proteinExistence type="predicted"/>
<organism evidence="1 2">
    <name type="scientific">Methanothermococcus okinawensis</name>
    <dbReference type="NCBI Taxonomy" id="155863"/>
    <lineage>
        <taxon>Archaea</taxon>
        <taxon>Methanobacteriati</taxon>
        <taxon>Methanobacteriota</taxon>
        <taxon>Methanomada group</taxon>
        <taxon>Methanococci</taxon>
        <taxon>Methanococcales</taxon>
        <taxon>Methanococcaceae</taxon>
        <taxon>Methanothermococcus</taxon>
    </lineage>
</organism>